<dbReference type="InterPro" id="IPR007345">
    <property type="entry name" value="Polysacch_pyruvyl_Trfase"/>
</dbReference>
<accession>A0A1H8EGX7</accession>
<dbReference type="RefSeq" id="WP_170851706.1">
    <property type="nucleotide sequence ID" value="NZ_CP067127.1"/>
</dbReference>
<keyword evidence="3" id="KW-1185">Reference proteome</keyword>
<dbReference type="EMBL" id="FODE01000002">
    <property type="protein sequence ID" value="SEN18650.1"/>
    <property type="molecule type" value="Genomic_DNA"/>
</dbReference>
<proteinExistence type="predicted"/>
<protein>
    <submittedName>
        <fullName evidence="2">Polysaccharide pyruvyl transferase</fullName>
    </submittedName>
</protein>
<evidence type="ECO:0000259" key="1">
    <source>
        <dbReference type="Pfam" id="PF04230"/>
    </source>
</evidence>
<dbReference type="GO" id="GO:0016740">
    <property type="term" value="F:transferase activity"/>
    <property type="evidence" value="ECO:0007669"/>
    <property type="project" value="UniProtKB-KW"/>
</dbReference>
<gene>
    <name evidence="2" type="ORF">SAMN04489859_100270</name>
</gene>
<dbReference type="Pfam" id="PF04230">
    <property type="entry name" value="PS_pyruv_trans"/>
    <property type="match status" value="1"/>
</dbReference>
<dbReference type="STRING" id="34002.SAMN04489859_100270"/>
<name>A0A1H8EGX7_9RHOB</name>
<organism evidence="2 3">
    <name type="scientific">Paracoccus alcaliphilus</name>
    <dbReference type="NCBI Taxonomy" id="34002"/>
    <lineage>
        <taxon>Bacteria</taxon>
        <taxon>Pseudomonadati</taxon>
        <taxon>Pseudomonadota</taxon>
        <taxon>Alphaproteobacteria</taxon>
        <taxon>Rhodobacterales</taxon>
        <taxon>Paracoccaceae</taxon>
        <taxon>Paracoccus</taxon>
    </lineage>
</organism>
<feature type="domain" description="Polysaccharide pyruvyl transferase" evidence="1">
    <location>
        <begin position="454"/>
        <end position="570"/>
    </location>
</feature>
<evidence type="ECO:0000313" key="3">
    <source>
        <dbReference type="Proteomes" id="UP000199054"/>
    </source>
</evidence>
<evidence type="ECO:0000313" key="2">
    <source>
        <dbReference type="EMBL" id="SEN18650.1"/>
    </source>
</evidence>
<keyword evidence="2" id="KW-0808">Transferase</keyword>
<dbReference type="AlphaFoldDB" id="A0A1H8EGX7"/>
<sequence length="671" mass="75797">MTNRDIGMTARQFSGFMPGLTFSARRFLTSLGLRAQTRRPARAEPPPPRITIVSFYTKGGYYEEKARELRARCDQLGMRHDIQPITFPDNISWSGICRAKVRFYRKMLLKHRSTIMWLDVDTTLLRNLDGLCSRSYDIGVFMRGFRFLPQENFSLYARRFHPGYLILNHTRQTLELLYECKRVEAETTGDFTDDYILEEAFRRTSARPRLMILSPNDIARPQDPEQPGAYFLHGDSGNVKEYRGKVLQHSPDIMRPESQKAVLLNLISDAARAGKRELVCEYYHAILTRDPEDHGSYHKLLEIAARIPGGGELQRALDRYRDNAHLFPYGLRFRLLSALTDRDWQQAGQLMAEIEATGLDAVISFAQSRMFRASLDRRAKEMGISDAARTRLFWWEQPYPGNLGDIVNPYIVEKLTGIPPQWAGRGQGLCAIGSVIKYAKDGTGVWGSGTPNSDDRLAAGAHYHAVRGPLTRDLVLRSGGSCPEVYGDPAWLLPILHPRRHAATRKTGLILHFTHEELATEVAPEIRRINIRRLGYDQIEAFLDEMLDCERIVSSSLHGVIIAQAYGIPACLATVRGSATQIHGDGIKFDDYYRSIGYDRAPEAADLSALARLDEDAADRLAFLPARRRIDIVGLLDAAPFTLAPDIRRRAVDWLASGTEPARPTSWLRAV</sequence>
<dbReference type="Proteomes" id="UP000199054">
    <property type="component" value="Unassembled WGS sequence"/>
</dbReference>
<reference evidence="2 3" key="1">
    <citation type="submission" date="2016-10" db="EMBL/GenBank/DDBJ databases">
        <authorList>
            <person name="de Groot N.N."/>
        </authorList>
    </citation>
    <scope>NUCLEOTIDE SEQUENCE [LARGE SCALE GENOMIC DNA]</scope>
    <source>
        <strain evidence="2 3">DSM 8512</strain>
    </source>
</reference>